<sequence length="55" mass="6710">MMGQSHITIDATKCLLIAQEWLPVYDYFERQFEIMKNIRGLEQDVDFPYILRYCY</sequence>
<gene>
    <name evidence="1" type="ordered locus">Ngar_c19190</name>
</gene>
<accession>K0IC00</accession>
<dbReference type="KEGG" id="nga:Ngar_c19190"/>
<evidence type="ECO:0000313" key="1">
    <source>
        <dbReference type="EMBL" id="AFU58851.1"/>
    </source>
</evidence>
<dbReference type="HOGENOM" id="CLU_3021091_0_0_2"/>
<dbReference type="Proteomes" id="UP000008037">
    <property type="component" value="Chromosome"/>
</dbReference>
<proteinExistence type="predicted"/>
<keyword evidence="2" id="KW-1185">Reference proteome</keyword>
<organism evidence="1 2">
    <name type="scientific">Nitrososphaera gargensis (strain Ga9.2)</name>
    <dbReference type="NCBI Taxonomy" id="1237085"/>
    <lineage>
        <taxon>Archaea</taxon>
        <taxon>Nitrososphaerota</taxon>
        <taxon>Nitrososphaeria</taxon>
        <taxon>Nitrososphaerales</taxon>
        <taxon>Nitrososphaeraceae</taxon>
        <taxon>Nitrososphaera</taxon>
    </lineage>
</organism>
<dbReference type="BioCyc" id="CNIT1237085:G1324-1917-MONOMER"/>
<name>K0IC00_NITGG</name>
<evidence type="ECO:0000313" key="2">
    <source>
        <dbReference type="Proteomes" id="UP000008037"/>
    </source>
</evidence>
<protein>
    <submittedName>
        <fullName evidence="1">Uncharacterized protein</fullName>
    </submittedName>
</protein>
<dbReference type="STRING" id="1237085.Ngar_c19190"/>
<reference evidence="1 2" key="1">
    <citation type="journal article" date="2012" name="Environ. Microbiol.">
        <title>The genome of the ammonia-oxidizing Candidatus Nitrososphaera gargensis: insights into metabolic versatility and environmental adaptations.</title>
        <authorList>
            <person name="Spang A."/>
            <person name="Poehlein A."/>
            <person name="Offre P."/>
            <person name="Zumbragel S."/>
            <person name="Haider S."/>
            <person name="Rychlik N."/>
            <person name="Nowka B."/>
            <person name="Schmeisser C."/>
            <person name="Lebedeva E.V."/>
            <person name="Rattei T."/>
            <person name="Bohm C."/>
            <person name="Schmid M."/>
            <person name="Galushko A."/>
            <person name="Hatzenpichler R."/>
            <person name="Weinmaier T."/>
            <person name="Daniel R."/>
            <person name="Schleper C."/>
            <person name="Spieck E."/>
            <person name="Streit W."/>
            <person name="Wagner M."/>
        </authorList>
    </citation>
    <scope>NUCLEOTIDE SEQUENCE [LARGE SCALE GENOMIC DNA]</scope>
    <source>
        <strain evidence="2">Ga9.2</strain>
    </source>
</reference>
<dbReference type="EMBL" id="CP002408">
    <property type="protein sequence ID" value="AFU58851.1"/>
    <property type="molecule type" value="Genomic_DNA"/>
</dbReference>
<dbReference type="AlphaFoldDB" id="K0IC00"/>
<dbReference type="InParanoid" id="K0IC00"/>